<gene>
    <name evidence="2" type="ORF">MAGMO_3784</name>
</gene>
<feature type="chain" id="PRO_5012187735" evidence="1">
    <location>
        <begin position="24"/>
        <end position="216"/>
    </location>
</feature>
<reference evidence="2" key="1">
    <citation type="submission" date="2015-04" db="EMBL/GenBank/DDBJ databases">
        <authorList>
            <person name="Syromyatnikov M.Y."/>
            <person name="Popov V.N."/>
        </authorList>
    </citation>
    <scope>NUCLEOTIDE SEQUENCE</scope>
    <source>
        <strain evidence="2">MO-1</strain>
    </source>
</reference>
<evidence type="ECO:0000313" key="2">
    <source>
        <dbReference type="EMBL" id="CRH07913.1"/>
    </source>
</evidence>
<organism evidence="2">
    <name type="scientific">Magnetococcus massalia (strain MO-1)</name>
    <dbReference type="NCBI Taxonomy" id="451514"/>
    <lineage>
        <taxon>Bacteria</taxon>
        <taxon>Pseudomonadati</taxon>
        <taxon>Pseudomonadota</taxon>
        <taxon>Magnetococcia</taxon>
        <taxon>Magnetococcales</taxon>
        <taxon>Magnetococcaceae</taxon>
        <taxon>Magnetococcus</taxon>
    </lineage>
</organism>
<name>A0A1S7LNC4_MAGMO</name>
<keyword evidence="1" id="KW-0732">Signal</keyword>
<dbReference type="AlphaFoldDB" id="A0A1S7LNC4"/>
<dbReference type="InterPro" id="IPR011990">
    <property type="entry name" value="TPR-like_helical_dom_sf"/>
</dbReference>
<proteinExistence type="predicted"/>
<sequence>MLAQRTLYRLLLLLLLISPTALLAEAVKADGRANYLTWRAKQVPQAQLQEMAFGGHLYAMIALGNCYLTGRDGKLTCDQISIETGLAMWERALKGGELWLADDLLNVLIQGPVNHRGGWTQNWPTLCRVAERVRKKGLFTTLDARKQSLIAHCYLTEHVTQTDPTFAISTLEKLGREGSKQAALLLAEIFAKGLYGFEADPRISKQWQSHADTIMR</sequence>
<feature type="signal peptide" evidence="1">
    <location>
        <begin position="1"/>
        <end position="23"/>
    </location>
</feature>
<accession>A0A1S7LNC4</accession>
<dbReference type="Gene3D" id="1.25.40.10">
    <property type="entry name" value="Tetratricopeptide repeat domain"/>
    <property type="match status" value="1"/>
</dbReference>
<protein>
    <submittedName>
        <fullName evidence="2">Uncharacterized protein</fullName>
    </submittedName>
</protein>
<dbReference type="EMBL" id="LO017727">
    <property type="protein sequence ID" value="CRH07913.1"/>
    <property type="molecule type" value="Genomic_DNA"/>
</dbReference>
<evidence type="ECO:0000256" key="1">
    <source>
        <dbReference type="SAM" id="SignalP"/>
    </source>
</evidence>